<keyword evidence="6" id="KW-1185">Reference proteome</keyword>
<dbReference type="EMBL" id="JAUZVY010000001">
    <property type="protein sequence ID" value="MDP4527651.1"/>
    <property type="molecule type" value="Genomic_DNA"/>
</dbReference>
<organism evidence="5 6">
    <name type="scientific">Alkalimonas delamerensis</name>
    <dbReference type="NCBI Taxonomy" id="265981"/>
    <lineage>
        <taxon>Bacteria</taxon>
        <taxon>Pseudomonadati</taxon>
        <taxon>Pseudomonadota</taxon>
        <taxon>Gammaproteobacteria</taxon>
        <taxon>Alkalimonas</taxon>
    </lineage>
</organism>
<keyword evidence="2" id="KW-0175">Coiled coil</keyword>
<dbReference type="RefSeq" id="WP_305943870.1">
    <property type="nucleotide sequence ID" value="NZ_JAUZVY010000001.1"/>
</dbReference>
<evidence type="ECO:0000256" key="2">
    <source>
        <dbReference type="SAM" id="Coils"/>
    </source>
</evidence>
<evidence type="ECO:0000313" key="5">
    <source>
        <dbReference type="EMBL" id="MDP4527651.1"/>
    </source>
</evidence>
<dbReference type="SUPFAM" id="SSF48452">
    <property type="entry name" value="TPR-like"/>
    <property type="match status" value="2"/>
</dbReference>
<evidence type="ECO:0000313" key="6">
    <source>
        <dbReference type="Proteomes" id="UP001236258"/>
    </source>
</evidence>
<gene>
    <name evidence="5" type="ORF">Q3O59_01230</name>
</gene>
<evidence type="ECO:0000256" key="1">
    <source>
        <dbReference type="PROSITE-ProRule" id="PRU00339"/>
    </source>
</evidence>
<dbReference type="Gene3D" id="1.25.40.10">
    <property type="entry name" value="Tetratricopeptide repeat domain"/>
    <property type="match status" value="2"/>
</dbReference>
<keyword evidence="3" id="KW-1133">Transmembrane helix</keyword>
<feature type="transmembrane region" description="Helical" evidence="3">
    <location>
        <begin position="437"/>
        <end position="455"/>
    </location>
</feature>
<comment type="caution">
    <text evidence="5">The sequence shown here is derived from an EMBL/GenBank/DDBJ whole genome shotgun (WGS) entry which is preliminary data.</text>
</comment>
<dbReference type="Proteomes" id="UP001236258">
    <property type="component" value="Unassembled WGS sequence"/>
</dbReference>
<evidence type="ECO:0000256" key="3">
    <source>
        <dbReference type="SAM" id="Phobius"/>
    </source>
</evidence>
<keyword evidence="1" id="KW-0802">TPR repeat</keyword>
<keyword evidence="3" id="KW-0472">Membrane</keyword>
<dbReference type="InterPro" id="IPR019734">
    <property type="entry name" value="TPR_rpt"/>
</dbReference>
<feature type="coiled-coil region" evidence="2">
    <location>
        <begin position="342"/>
        <end position="369"/>
    </location>
</feature>
<accession>A0ABT9GLV9</accession>
<dbReference type="Pfam" id="PF13424">
    <property type="entry name" value="TPR_12"/>
    <property type="match status" value="1"/>
</dbReference>
<proteinExistence type="predicted"/>
<protein>
    <submittedName>
        <fullName evidence="5">Tetratricopeptide repeat protein</fullName>
    </submittedName>
</protein>
<feature type="signal peptide" evidence="4">
    <location>
        <begin position="1"/>
        <end position="20"/>
    </location>
</feature>
<evidence type="ECO:0000256" key="4">
    <source>
        <dbReference type="SAM" id="SignalP"/>
    </source>
</evidence>
<sequence length="672" mass="77573">MRFVSFLLFTLFAQASSALADEPEFRSDLIRQNPEHFLEQALASPAEGSSSYWLELAFAHLRLSQREPALNSIERAIGLASLLGDHPLHQARLYHTKAEIYGRLYRNTDLGIEALLQAVQWLEPLQHDQARLLKTEVYESLAQAYLQQSNYQAAIHYAEKSLQQANNPGQQLNSHFLLGRLLLQLNRVAEAFAHFNQSLQLATELEAEHAFPLIQLRYGMGYQRLGLPDQALAAFHQARQGFLQHSMERPYINSLLRIAAVELEQSQPDPELESSLLEALQRSRQLNDNYLISKSKLHLATWAQQQQQLERSEQLLRQALVLTTQMGNRELTHRTQLSLADLMRTQDNIEQAQQQLQLMQMDATDTNQAMHIRYRYSELAAELAAQSQNWQQAYHYSQLARALRFEELQEQYRLRLDYFQPSSPEGPTQPQQTANYWLVWLLASISLLLAITVLWSRRQVKALQRQRSPAQLVYSQQWGQFSDKLTAHQRQKLPLHLMAITVRGCQDYKQRHGELQLRQALVSLLQYMKMPEVIQLTIHSDVLWLGLQCSEAQAAEVEQAILLHLLQQRKQLQPAPLLQSLLLPLHPLLGDNFAASHLQALREAVWLSWYLAEQLCHRDKHLHLQLKVQESSPCEWLTENPRQDLLNALQLGSIELWQQDRLLNPAITELLD</sequence>
<keyword evidence="4" id="KW-0732">Signal</keyword>
<dbReference type="InterPro" id="IPR011990">
    <property type="entry name" value="TPR-like_helical_dom_sf"/>
</dbReference>
<name>A0ABT9GLV9_9GAMM</name>
<feature type="chain" id="PRO_5046981933" evidence="4">
    <location>
        <begin position="21"/>
        <end position="672"/>
    </location>
</feature>
<feature type="repeat" description="TPR" evidence="1">
    <location>
        <begin position="135"/>
        <end position="168"/>
    </location>
</feature>
<dbReference type="PROSITE" id="PS50005">
    <property type="entry name" value="TPR"/>
    <property type="match status" value="1"/>
</dbReference>
<dbReference type="SMART" id="SM00028">
    <property type="entry name" value="TPR"/>
    <property type="match status" value="3"/>
</dbReference>
<keyword evidence="3" id="KW-0812">Transmembrane</keyword>
<reference evidence="5 6" key="1">
    <citation type="submission" date="2023-08" db="EMBL/GenBank/DDBJ databases">
        <authorList>
            <person name="Joshi A."/>
            <person name="Thite S."/>
        </authorList>
    </citation>
    <scope>NUCLEOTIDE SEQUENCE [LARGE SCALE GENOMIC DNA]</scope>
    <source>
        <strain evidence="5 6">1E1</strain>
    </source>
</reference>